<keyword evidence="2" id="KW-1185">Reference proteome</keyword>
<reference evidence="1 2" key="2">
    <citation type="journal article" date="2022" name="Mol. Ecol. Resour.">
        <title>The genomes of chicory, endive, great burdock and yacon provide insights into Asteraceae paleo-polyploidization history and plant inulin production.</title>
        <authorList>
            <person name="Fan W."/>
            <person name="Wang S."/>
            <person name="Wang H."/>
            <person name="Wang A."/>
            <person name="Jiang F."/>
            <person name="Liu H."/>
            <person name="Zhao H."/>
            <person name="Xu D."/>
            <person name="Zhang Y."/>
        </authorList>
    </citation>
    <scope>NUCLEOTIDE SEQUENCE [LARGE SCALE GENOMIC DNA]</scope>
    <source>
        <strain evidence="2">cv. Niubang</strain>
    </source>
</reference>
<comment type="caution">
    <text evidence="1">The sequence shown here is derived from an EMBL/GenBank/DDBJ whole genome shotgun (WGS) entry which is preliminary data.</text>
</comment>
<dbReference type="Proteomes" id="UP001055879">
    <property type="component" value="Linkage Group LG17"/>
</dbReference>
<proteinExistence type="predicted"/>
<accession>A0ACB8XKX3</accession>
<protein>
    <submittedName>
        <fullName evidence="1">Uncharacterized protein</fullName>
    </submittedName>
</protein>
<organism evidence="1 2">
    <name type="scientific">Arctium lappa</name>
    <name type="common">Greater burdock</name>
    <name type="synonym">Lappa major</name>
    <dbReference type="NCBI Taxonomy" id="4217"/>
    <lineage>
        <taxon>Eukaryota</taxon>
        <taxon>Viridiplantae</taxon>
        <taxon>Streptophyta</taxon>
        <taxon>Embryophyta</taxon>
        <taxon>Tracheophyta</taxon>
        <taxon>Spermatophyta</taxon>
        <taxon>Magnoliopsida</taxon>
        <taxon>eudicotyledons</taxon>
        <taxon>Gunneridae</taxon>
        <taxon>Pentapetalae</taxon>
        <taxon>asterids</taxon>
        <taxon>campanulids</taxon>
        <taxon>Asterales</taxon>
        <taxon>Asteraceae</taxon>
        <taxon>Carduoideae</taxon>
        <taxon>Cardueae</taxon>
        <taxon>Arctiinae</taxon>
        <taxon>Arctium</taxon>
    </lineage>
</organism>
<gene>
    <name evidence="1" type="ORF">L6452_42981</name>
</gene>
<evidence type="ECO:0000313" key="1">
    <source>
        <dbReference type="EMBL" id="KAI3667911.1"/>
    </source>
</evidence>
<dbReference type="EMBL" id="CM042063">
    <property type="protein sequence ID" value="KAI3667911.1"/>
    <property type="molecule type" value="Genomic_DNA"/>
</dbReference>
<reference evidence="2" key="1">
    <citation type="journal article" date="2022" name="Mol. Ecol. Resour.">
        <title>The genomes of chicory, endive, great burdock and yacon provide insights into Asteraceae palaeo-polyploidization history and plant inulin production.</title>
        <authorList>
            <person name="Fan W."/>
            <person name="Wang S."/>
            <person name="Wang H."/>
            <person name="Wang A."/>
            <person name="Jiang F."/>
            <person name="Liu H."/>
            <person name="Zhao H."/>
            <person name="Xu D."/>
            <person name="Zhang Y."/>
        </authorList>
    </citation>
    <scope>NUCLEOTIDE SEQUENCE [LARGE SCALE GENOMIC DNA]</scope>
    <source>
        <strain evidence="2">cv. Niubang</strain>
    </source>
</reference>
<sequence length="134" mass="15051">MSKIGRGFIGGCVFIFRQLQVGPLSCEIWVAMPSFSSTLGFMRVEYIDTDLHRCKNRDFDLCKNHLCLCEIMSAEKETKEKVRDNVFSEHFRATTTEVDVVGILPMDMCSCEVEHRGRRCTPEGGGKMNGSCGS</sequence>
<name>A0ACB8XKX3_ARCLA</name>
<evidence type="ECO:0000313" key="2">
    <source>
        <dbReference type="Proteomes" id="UP001055879"/>
    </source>
</evidence>